<evidence type="ECO:0000256" key="1">
    <source>
        <dbReference type="ARBA" id="ARBA00022490"/>
    </source>
</evidence>
<evidence type="ECO:0000256" key="3">
    <source>
        <dbReference type="ARBA" id="ARBA00022801"/>
    </source>
</evidence>
<name>K1TAX5_9ZZZZ</name>
<evidence type="ECO:0000256" key="2">
    <source>
        <dbReference type="ARBA" id="ARBA00022722"/>
    </source>
</evidence>
<comment type="caution">
    <text evidence="5">The sequence shown here is derived from an EMBL/GenBank/DDBJ whole genome shotgun (WGS) entry which is preliminary data.</text>
</comment>
<dbReference type="GO" id="GO:0009318">
    <property type="term" value="C:exodeoxyribonuclease VII complex"/>
    <property type="evidence" value="ECO:0007669"/>
    <property type="project" value="InterPro"/>
</dbReference>
<dbReference type="GO" id="GO:0008855">
    <property type="term" value="F:exodeoxyribonuclease VII activity"/>
    <property type="evidence" value="ECO:0007669"/>
    <property type="project" value="UniProtKB-EC"/>
</dbReference>
<accession>K1TAX5</accession>
<sequence>MSNEKKELSFEENLEKLEEIVKKLENGDVPLDDAIKEFNEAMVLAKKCDEKLKSAEEAITKIVNNDDSVDDFEVKE</sequence>
<protein>
    <submittedName>
        <fullName evidence="5">Exonuclease VII, small subunit</fullName>
        <ecNumber evidence="5">3.1.11.6</ecNumber>
    </submittedName>
</protein>
<dbReference type="HAMAP" id="MF_00337">
    <property type="entry name" value="Exonuc_7_S"/>
    <property type="match status" value="1"/>
</dbReference>
<dbReference type="InterPro" id="IPR003761">
    <property type="entry name" value="Exonuc_VII_S"/>
</dbReference>
<dbReference type="SUPFAM" id="SSF116842">
    <property type="entry name" value="XseB-like"/>
    <property type="match status" value="1"/>
</dbReference>
<dbReference type="EC" id="3.1.11.6" evidence="5"/>
<dbReference type="NCBIfam" id="NF002138">
    <property type="entry name" value="PRK00977.1-2"/>
    <property type="match status" value="1"/>
</dbReference>
<dbReference type="NCBIfam" id="TIGR01280">
    <property type="entry name" value="xseB"/>
    <property type="match status" value="1"/>
</dbReference>
<keyword evidence="2" id="KW-0540">Nuclease</keyword>
<dbReference type="GO" id="GO:0006308">
    <property type="term" value="P:DNA catabolic process"/>
    <property type="evidence" value="ECO:0007669"/>
    <property type="project" value="InterPro"/>
</dbReference>
<dbReference type="PIRSF" id="PIRSF006488">
    <property type="entry name" value="Exonuc_VII_S"/>
    <property type="match status" value="1"/>
</dbReference>
<dbReference type="GO" id="GO:0005829">
    <property type="term" value="C:cytosol"/>
    <property type="evidence" value="ECO:0007669"/>
    <property type="project" value="TreeGrafter"/>
</dbReference>
<dbReference type="EMBL" id="AJWZ01004730">
    <property type="protein sequence ID" value="EKC64584.1"/>
    <property type="molecule type" value="Genomic_DNA"/>
</dbReference>
<evidence type="ECO:0000256" key="4">
    <source>
        <dbReference type="SAM" id="Coils"/>
    </source>
</evidence>
<keyword evidence="5" id="KW-0269">Exonuclease</keyword>
<proteinExistence type="inferred from homology"/>
<evidence type="ECO:0000313" key="5">
    <source>
        <dbReference type="EMBL" id="EKC64584.1"/>
    </source>
</evidence>
<dbReference type="AlphaFoldDB" id="K1TAX5"/>
<organism evidence="5">
    <name type="scientific">human gut metagenome</name>
    <dbReference type="NCBI Taxonomy" id="408170"/>
    <lineage>
        <taxon>unclassified sequences</taxon>
        <taxon>metagenomes</taxon>
        <taxon>organismal metagenomes</taxon>
    </lineage>
</organism>
<feature type="coiled-coil region" evidence="4">
    <location>
        <begin position="7"/>
        <end position="65"/>
    </location>
</feature>
<dbReference type="PANTHER" id="PTHR34137">
    <property type="entry name" value="EXODEOXYRIBONUCLEASE 7 SMALL SUBUNIT"/>
    <property type="match status" value="1"/>
</dbReference>
<dbReference type="PANTHER" id="PTHR34137:SF1">
    <property type="entry name" value="EXODEOXYRIBONUCLEASE 7 SMALL SUBUNIT"/>
    <property type="match status" value="1"/>
</dbReference>
<gene>
    <name evidence="5" type="ORF">OBE_06868</name>
</gene>
<keyword evidence="1" id="KW-0963">Cytoplasm</keyword>
<dbReference type="Pfam" id="PF02609">
    <property type="entry name" value="Exonuc_VII_S"/>
    <property type="match status" value="1"/>
</dbReference>
<dbReference type="Gene3D" id="1.10.287.1040">
    <property type="entry name" value="Exonuclease VII, small subunit"/>
    <property type="match status" value="1"/>
</dbReference>
<keyword evidence="3 5" id="KW-0378">Hydrolase</keyword>
<keyword evidence="4" id="KW-0175">Coiled coil</keyword>
<reference evidence="5" key="1">
    <citation type="journal article" date="2013" name="Environ. Microbiol.">
        <title>Microbiota from the distal guts of lean and obese adolescents exhibit partial functional redundancy besides clear differences in community structure.</title>
        <authorList>
            <person name="Ferrer M."/>
            <person name="Ruiz A."/>
            <person name="Lanza F."/>
            <person name="Haange S.B."/>
            <person name="Oberbach A."/>
            <person name="Till H."/>
            <person name="Bargiela R."/>
            <person name="Campoy C."/>
            <person name="Segura M.T."/>
            <person name="Richter M."/>
            <person name="von Bergen M."/>
            <person name="Seifert J."/>
            <person name="Suarez A."/>
        </authorList>
    </citation>
    <scope>NUCLEOTIDE SEQUENCE</scope>
</reference>
<dbReference type="InterPro" id="IPR037004">
    <property type="entry name" value="Exonuc_VII_ssu_sf"/>
</dbReference>